<sequence>DPKCGESGAEESAILQQALRDRDEAIDKKKAMEGEVLRSKTEMMTLNNQLLEAAQKRLELSLEVEAWKEDFQRLLQQQVLSQQLAEQQAQNKSIRKGLLRRNKQPPIQRPTNFPFAAPTPPNTNSNQILMKTSVNPSPPTPSMPSPPAAAANGTRTWRDKLKKSRPRLGYQDRAEQEKEWGRGDDGFQVVSLD</sequence>
<feature type="compositionally biased region" description="Pro residues" evidence="3">
    <location>
        <begin position="136"/>
        <end position="147"/>
    </location>
</feature>
<feature type="coiled-coil region" evidence="2">
    <location>
        <begin position="15"/>
        <end position="77"/>
    </location>
</feature>
<dbReference type="PANTHER" id="PTHR32123:SF10">
    <property type="entry name" value="BICD FAMILY-LIKE CARGO ADAPTER 1-RELATED"/>
    <property type="match status" value="1"/>
</dbReference>
<evidence type="ECO:0000256" key="3">
    <source>
        <dbReference type="SAM" id="MobiDB-lite"/>
    </source>
</evidence>
<protein>
    <submittedName>
        <fullName evidence="4">Uncharacterized protein</fullName>
    </submittedName>
</protein>
<reference evidence="4 5" key="1">
    <citation type="submission" date="2021-07" db="EMBL/GenBank/DDBJ databases">
        <authorList>
            <person name="Palmer J.M."/>
        </authorList>
    </citation>
    <scope>NUCLEOTIDE SEQUENCE [LARGE SCALE GENOMIC DNA]</scope>
    <source>
        <strain evidence="4 5">AT_MEX2019</strain>
        <tissue evidence="4">Muscle</tissue>
    </source>
</reference>
<dbReference type="PANTHER" id="PTHR32123">
    <property type="entry name" value="BICD FAMILY-LIKE CARGO ADAPTER"/>
    <property type="match status" value="1"/>
</dbReference>
<feature type="non-terminal residue" evidence="4">
    <location>
        <position position="1"/>
    </location>
</feature>
<dbReference type="EMBL" id="JAHUTI010060481">
    <property type="protein sequence ID" value="MED6251902.1"/>
    <property type="molecule type" value="Genomic_DNA"/>
</dbReference>
<organism evidence="4 5">
    <name type="scientific">Ataeniobius toweri</name>
    <dbReference type="NCBI Taxonomy" id="208326"/>
    <lineage>
        <taxon>Eukaryota</taxon>
        <taxon>Metazoa</taxon>
        <taxon>Chordata</taxon>
        <taxon>Craniata</taxon>
        <taxon>Vertebrata</taxon>
        <taxon>Euteleostomi</taxon>
        <taxon>Actinopterygii</taxon>
        <taxon>Neopterygii</taxon>
        <taxon>Teleostei</taxon>
        <taxon>Neoteleostei</taxon>
        <taxon>Acanthomorphata</taxon>
        <taxon>Ovalentaria</taxon>
        <taxon>Atherinomorphae</taxon>
        <taxon>Cyprinodontiformes</taxon>
        <taxon>Goodeidae</taxon>
        <taxon>Ataeniobius</taxon>
    </lineage>
</organism>
<evidence type="ECO:0000313" key="5">
    <source>
        <dbReference type="Proteomes" id="UP001345963"/>
    </source>
</evidence>
<proteinExistence type="predicted"/>
<feature type="compositionally biased region" description="Basic residues" evidence="3">
    <location>
        <begin position="93"/>
        <end position="103"/>
    </location>
</feature>
<keyword evidence="1 2" id="KW-0175">Coiled coil</keyword>
<dbReference type="InterPro" id="IPR051149">
    <property type="entry name" value="Spindly/BICDR_Dynein_Adapter"/>
</dbReference>
<evidence type="ECO:0000256" key="1">
    <source>
        <dbReference type="ARBA" id="ARBA00023054"/>
    </source>
</evidence>
<gene>
    <name evidence="4" type="ORF">ATANTOWER_004356</name>
</gene>
<feature type="compositionally biased region" description="Basic and acidic residues" evidence="3">
    <location>
        <begin position="170"/>
        <end position="185"/>
    </location>
</feature>
<comment type="caution">
    <text evidence="4">The sequence shown here is derived from an EMBL/GenBank/DDBJ whole genome shotgun (WGS) entry which is preliminary data.</text>
</comment>
<accession>A0ABU7BN71</accession>
<keyword evidence="5" id="KW-1185">Reference proteome</keyword>
<name>A0ABU7BN71_9TELE</name>
<dbReference type="Proteomes" id="UP001345963">
    <property type="component" value="Unassembled WGS sequence"/>
</dbReference>
<feature type="region of interest" description="Disordered" evidence="3">
    <location>
        <begin position="84"/>
        <end position="193"/>
    </location>
</feature>
<feature type="compositionally biased region" description="Polar residues" evidence="3">
    <location>
        <begin position="125"/>
        <end position="135"/>
    </location>
</feature>
<evidence type="ECO:0000256" key="2">
    <source>
        <dbReference type="SAM" id="Coils"/>
    </source>
</evidence>
<evidence type="ECO:0000313" key="4">
    <source>
        <dbReference type="EMBL" id="MED6251902.1"/>
    </source>
</evidence>